<dbReference type="KEGG" id="cme:CYME_CMM293C"/>
<evidence type="ECO:0000313" key="2">
    <source>
        <dbReference type="EMBL" id="BAM81120.1"/>
    </source>
</evidence>
<dbReference type="PANTHER" id="PTHR34203">
    <property type="entry name" value="METHYLTRANSFERASE, FKBM FAMILY PROTEIN"/>
    <property type="match status" value="1"/>
</dbReference>
<dbReference type="RefSeq" id="XP_005537156.1">
    <property type="nucleotide sequence ID" value="XM_005537099.1"/>
</dbReference>
<proteinExistence type="predicted"/>
<dbReference type="Gene3D" id="3.40.50.150">
    <property type="entry name" value="Vaccinia Virus protein VP39"/>
    <property type="match status" value="1"/>
</dbReference>
<reference evidence="2 3" key="1">
    <citation type="journal article" date="2004" name="Nature">
        <title>Genome sequence of the ultrasmall unicellular red alga Cyanidioschyzon merolae 10D.</title>
        <authorList>
            <person name="Matsuzaki M."/>
            <person name="Misumi O."/>
            <person name="Shin-i T."/>
            <person name="Maruyama S."/>
            <person name="Takahara M."/>
            <person name="Miyagishima S."/>
            <person name="Mori T."/>
            <person name="Nishida K."/>
            <person name="Yagisawa F."/>
            <person name="Nishida K."/>
            <person name="Yoshida Y."/>
            <person name="Nishimura Y."/>
            <person name="Nakao S."/>
            <person name="Kobayashi T."/>
            <person name="Momoyama Y."/>
            <person name="Higashiyama T."/>
            <person name="Minoda A."/>
            <person name="Sano M."/>
            <person name="Nomoto H."/>
            <person name="Oishi K."/>
            <person name="Hayashi H."/>
            <person name="Ohta F."/>
            <person name="Nishizaka S."/>
            <person name="Haga S."/>
            <person name="Miura S."/>
            <person name="Morishita T."/>
            <person name="Kabeya Y."/>
            <person name="Terasawa K."/>
            <person name="Suzuki Y."/>
            <person name="Ishii Y."/>
            <person name="Asakawa S."/>
            <person name="Takano H."/>
            <person name="Ohta N."/>
            <person name="Kuroiwa H."/>
            <person name="Tanaka K."/>
            <person name="Shimizu N."/>
            <person name="Sugano S."/>
            <person name="Sato N."/>
            <person name="Nozaki H."/>
            <person name="Ogasawara N."/>
            <person name="Kohara Y."/>
            <person name="Kuroiwa T."/>
        </authorList>
    </citation>
    <scope>NUCLEOTIDE SEQUENCE [LARGE SCALE GENOMIC DNA]</scope>
    <source>
        <strain evidence="2 3">10D</strain>
    </source>
</reference>
<dbReference type="InterPro" id="IPR006342">
    <property type="entry name" value="FkbM_mtfrase"/>
</dbReference>
<keyword evidence="3" id="KW-1185">Reference proteome</keyword>
<dbReference type="Pfam" id="PF05050">
    <property type="entry name" value="Methyltransf_21"/>
    <property type="match status" value="1"/>
</dbReference>
<dbReference type="HOGENOM" id="CLU_738434_0_0_1"/>
<dbReference type="SUPFAM" id="SSF53335">
    <property type="entry name" value="S-adenosyl-L-methionine-dependent methyltransferases"/>
    <property type="match status" value="1"/>
</dbReference>
<dbReference type="InterPro" id="IPR029063">
    <property type="entry name" value="SAM-dependent_MTases_sf"/>
</dbReference>
<reference evidence="2 3" key="2">
    <citation type="journal article" date="2007" name="BMC Biol.">
        <title>A 100%-complete sequence reveals unusually simple genomic features in the hot-spring red alga Cyanidioschyzon merolae.</title>
        <authorList>
            <person name="Nozaki H."/>
            <person name="Takano H."/>
            <person name="Misumi O."/>
            <person name="Terasawa K."/>
            <person name="Matsuzaki M."/>
            <person name="Maruyama S."/>
            <person name="Nishida K."/>
            <person name="Yagisawa F."/>
            <person name="Yoshida Y."/>
            <person name="Fujiwara T."/>
            <person name="Takio S."/>
            <person name="Tamura K."/>
            <person name="Chung S.J."/>
            <person name="Nakamura S."/>
            <person name="Kuroiwa H."/>
            <person name="Tanaka K."/>
            <person name="Sato N."/>
            <person name="Kuroiwa T."/>
        </authorList>
    </citation>
    <scope>NUCLEOTIDE SEQUENCE [LARGE SCALE GENOMIC DNA]</scope>
    <source>
        <strain evidence="2 3">10D</strain>
    </source>
</reference>
<feature type="domain" description="Methyltransferase FkbM" evidence="1">
    <location>
        <begin position="147"/>
        <end position="304"/>
    </location>
</feature>
<gene>
    <name evidence="2" type="ORF">CYME_CMM293C</name>
</gene>
<dbReference type="Gramene" id="CMM293CT">
    <property type="protein sequence ID" value="CMM293CT"/>
    <property type="gene ID" value="CMM293C"/>
</dbReference>
<dbReference type="OMA" id="VQAECAL"/>
<dbReference type="Proteomes" id="UP000007014">
    <property type="component" value="Chromosome 13"/>
</dbReference>
<accession>M1V5R3</accession>
<protein>
    <recommendedName>
        <fullName evidence="1">Methyltransferase FkbM domain-containing protein</fullName>
    </recommendedName>
</protein>
<dbReference type="NCBIfam" id="TIGR01444">
    <property type="entry name" value="fkbM_fam"/>
    <property type="match status" value="1"/>
</dbReference>
<sequence length="375" mass="42690">MVFALQRGDRTRLVRESSRLLLLLLTLLCFIFTVWALIGSKSRGWLREQRASTSGCATTLAAAVEDLSRYNLPLETEFSKMVLNRTQTTPPYFYVTFHSDWDGLVSPAMRANGGLFDAHIHRLFDLLLFREKGVLERCRQGRELVLDVGMNFGAFALYAVNRGCHVIAFEMQPNVAVAVLLASHLNGFSERLQIVPHPVWSESNHTLMYYPRTDNMGGTHAIPLSPDAALDHAVQLRTVRIADCVPLQSTIRFMKLDVEGSEYETLLGMLGLLKRRKVLNLVMELQPEPLYSKAVQLLYSLGYQCVELQSLPIDKTHDARSLLPYFKSKPATEADYWRAFNFHGNDLWCIPWFMGKGIQRFFEASLKIRHRCSST</sequence>
<name>M1V5R3_CYAM1</name>
<dbReference type="GeneID" id="16994898"/>
<evidence type="ECO:0000259" key="1">
    <source>
        <dbReference type="Pfam" id="PF05050"/>
    </source>
</evidence>
<dbReference type="PANTHER" id="PTHR34203:SF13">
    <property type="entry name" value="EXPRESSED PROTEIN"/>
    <property type="match status" value="1"/>
</dbReference>
<organism evidence="2 3">
    <name type="scientific">Cyanidioschyzon merolae (strain NIES-3377 / 10D)</name>
    <name type="common">Unicellular red alga</name>
    <dbReference type="NCBI Taxonomy" id="280699"/>
    <lineage>
        <taxon>Eukaryota</taxon>
        <taxon>Rhodophyta</taxon>
        <taxon>Bangiophyceae</taxon>
        <taxon>Cyanidiales</taxon>
        <taxon>Cyanidiaceae</taxon>
        <taxon>Cyanidioschyzon</taxon>
    </lineage>
</organism>
<dbReference type="InterPro" id="IPR052514">
    <property type="entry name" value="SAM-dependent_MTase"/>
</dbReference>
<evidence type="ECO:0000313" key="3">
    <source>
        <dbReference type="Proteomes" id="UP000007014"/>
    </source>
</evidence>
<dbReference type="OrthoDB" id="411251at2759"/>
<dbReference type="EMBL" id="AP006495">
    <property type="protein sequence ID" value="BAM81120.1"/>
    <property type="molecule type" value="Genomic_DNA"/>
</dbReference>
<dbReference type="AlphaFoldDB" id="M1V5R3"/>